<organism evidence="2 3">
    <name type="scientific">Strongyloides papillosus</name>
    <name type="common">Intestinal threadworm</name>
    <dbReference type="NCBI Taxonomy" id="174720"/>
    <lineage>
        <taxon>Eukaryota</taxon>
        <taxon>Metazoa</taxon>
        <taxon>Ecdysozoa</taxon>
        <taxon>Nematoda</taxon>
        <taxon>Chromadorea</taxon>
        <taxon>Rhabditida</taxon>
        <taxon>Tylenchina</taxon>
        <taxon>Panagrolaimomorpha</taxon>
        <taxon>Strongyloidoidea</taxon>
        <taxon>Strongyloididae</taxon>
        <taxon>Strongyloides</taxon>
    </lineage>
</organism>
<proteinExistence type="predicted"/>
<name>A0A0N5BTA4_STREA</name>
<protein>
    <submittedName>
        <fullName evidence="3">EKC/KEOPS complex subunit GON7</fullName>
    </submittedName>
</protein>
<dbReference type="AlphaFoldDB" id="A0A0N5BTA4"/>
<keyword evidence="2" id="KW-1185">Reference proteome</keyword>
<accession>A0A0N5BTA4</accession>
<evidence type="ECO:0000313" key="3">
    <source>
        <dbReference type="WBParaSite" id="SPAL_0000909100.1"/>
    </source>
</evidence>
<evidence type="ECO:0000313" key="2">
    <source>
        <dbReference type="Proteomes" id="UP000046392"/>
    </source>
</evidence>
<feature type="compositionally biased region" description="Polar residues" evidence="1">
    <location>
        <begin position="1"/>
        <end position="39"/>
    </location>
</feature>
<evidence type="ECO:0000256" key="1">
    <source>
        <dbReference type="SAM" id="MobiDB-lite"/>
    </source>
</evidence>
<dbReference type="Proteomes" id="UP000046392">
    <property type="component" value="Unplaced"/>
</dbReference>
<feature type="region of interest" description="Disordered" evidence="1">
    <location>
        <begin position="1"/>
        <end position="49"/>
    </location>
</feature>
<dbReference type="WBParaSite" id="SPAL_0000909100.1">
    <property type="protein sequence ID" value="SPAL_0000909100.1"/>
    <property type="gene ID" value="SPAL_0000909100"/>
</dbReference>
<reference evidence="3" key="1">
    <citation type="submission" date="2017-02" db="UniProtKB">
        <authorList>
            <consortium name="WormBaseParasite"/>
        </authorList>
    </citation>
    <scope>IDENTIFICATION</scope>
</reference>
<feature type="compositionally biased region" description="Acidic residues" evidence="1">
    <location>
        <begin position="155"/>
        <end position="167"/>
    </location>
</feature>
<sequence length="167" mass="18654">MRDENASSSIFKRQISSLQEIPTSSYKPHSISQDVTNEGKSNESNRNDLNANVERVEMCIGTDITIPVTPEETSDIGADNDRSAYSLKRIMDHYKELVVKIRDEVDRKKGTVLELENQLQEAKSVRDEFLAELQSLLDEGGDGESPENVSSEVECANDAEDETADEE</sequence>
<feature type="region of interest" description="Disordered" evidence="1">
    <location>
        <begin position="136"/>
        <end position="167"/>
    </location>
</feature>